<gene>
    <name evidence="1" type="ORF">PGT21_034778</name>
    <name evidence="2" type="ORF">PGTUg99_029033</name>
</gene>
<dbReference type="EMBL" id="VSWC01000105">
    <property type="protein sequence ID" value="KAA1087630.1"/>
    <property type="molecule type" value="Genomic_DNA"/>
</dbReference>
<reference evidence="3 4" key="1">
    <citation type="submission" date="2019-05" db="EMBL/GenBank/DDBJ databases">
        <title>Emergence of the Ug99 lineage of the wheat stem rust pathogen through somatic hybridization.</title>
        <authorList>
            <person name="Li F."/>
            <person name="Upadhyaya N.M."/>
            <person name="Sperschneider J."/>
            <person name="Matny O."/>
            <person name="Nguyen-Phuc H."/>
            <person name="Mago R."/>
            <person name="Raley C."/>
            <person name="Miller M.E."/>
            <person name="Silverstein K.A.T."/>
            <person name="Henningsen E."/>
            <person name="Hirsch C.D."/>
            <person name="Visser B."/>
            <person name="Pretorius Z.A."/>
            <person name="Steffenson B.J."/>
            <person name="Schwessinger B."/>
            <person name="Dodds P.N."/>
            <person name="Figueroa M."/>
        </authorList>
    </citation>
    <scope>NUCLEOTIDE SEQUENCE [LARGE SCALE GENOMIC DNA]</scope>
    <source>
        <strain evidence="1">21-0</strain>
        <strain evidence="2 4">Ug99</strain>
    </source>
</reference>
<evidence type="ECO:0000313" key="3">
    <source>
        <dbReference type="Proteomes" id="UP000324748"/>
    </source>
</evidence>
<dbReference type="EMBL" id="VDEP01000003">
    <property type="protein sequence ID" value="KAA1138286.1"/>
    <property type="molecule type" value="Genomic_DNA"/>
</dbReference>
<evidence type="ECO:0000313" key="1">
    <source>
        <dbReference type="EMBL" id="KAA1087630.1"/>
    </source>
</evidence>
<dbReference type="Proteomes" id="UP000325313">
    <property type="component" value="Unassembled WGS sequence"/>
</dbReference>
<dbReference type="Proteomes" id="UP000324748">
    <property type="component" value="Unassembled WGS sequence"/>
</dbReference>
<keyword evidence="3" id="KW-1185">Reference proteome</keyword>
<comment type="caution">
    <text evidence="1">The sequence shown here is derived from an EMBL/GenBank/DDBJ whole genome shotgun (WGS) entry which is preliminary data.</text>
</comment>
<accession>A0A5B0NHP2</accession>
<evidence type="ECO:0000313" key="2">
    <source>
        <dbReference type="EMBL" id="KAA1138286.1"/>
    </source>
</evidence>
<evidence type="ECO:0000313" key="4">
    <source>
        <dbReference type="Proteomes" id="UP000325313"/>
    </source>
</evidence>
<name>A0A5B0NHP2_PUCGR</name>
<dbReference type="AlphaFoldDB" id="A0A5B0NHP2"/>
<sequence>MTISRPISHEYTAGAINEDAAGLWVVCEGLTGRNPQISARGPSRSYFRDEAPSQTVRVYCTAFEKTEPQPFDGVVH</sequence>
<proteinExistence type="predicted"/>
<protein>
    <submittedName>
        <fullName evidence="1">Uncharacterized protein</fullName>
    </submittedName>
</protein>
<organism evidence="1 3">
    <name type="scientific">Puccinia graminis f. sp. tritici</name>
    <dbReference type="NCBI Taxonomy" id="56615"/>
    <lineage>
        <taxon>Eukaryota</taxon>
        <taxon>Fungi</taxon>
        <taxon>Dikarya</taxon>
        <taxon>Basidiomycota</taxon>
        <taxon>Pucciniomycotina</taxon>
        <taxon>Pucciniomycetes</taxon>
        <taxon>Pucciniales</taxon>
        <taxon>Pucciniaceae</taxon>
        <taxon>Puccinia</taxon>
    </lineage>
</organism>